<protein>
    <submittedName>
        <fullName evidence="1">Uncharacterized protein</fullName>
    </submittedName>
</protein>
<organism evidence="1 2">
    <name type="scientific">Phenylobacterium deserti</name>
    <dbReference type="NCBI Taxonomy" id="1914756"/>
    <lineage>
        <taxon>Bacteria</taxon>
        <taxon>Pseudomonadati</taxon>
        <taxon>Pseudomonadota</taxon>
        <taxon>Alphaproteobacteria</taxon>
        <taxon>Caulobacterales</taxon>
        <taxon>Caulobacteraceae</taxon>
        <taxon>Phenylobacterium</taxon>
    </lineage>
</organism>
<gene>
    <name evidence="1" type="ORF">DJ018_17385</name>
</gene>
<reference evidence="2" key="1">
    <citation type="submission" date="2018-05" db="EMBL/GenBank/DDBJ databases">
        <authorList>
            <person name="Li X."/>
        </authorList>
    </citation>
    <scope>NUCLEOTIDE SEQUENCE [LARGE SCALE GENOMIC DNA]</scope>
    <source>
        <strain evidence="2">YIM 73061</strain>
    </source>
</reference>
<keyword evidence="2" id="KW-1185">Reference proteome</keyword>
<dbReference type="RefSeq" id="WP_111516248.1">
    <property type="nucleotide sequence ID" value="NZ_QFYR01000005.1"/>
</dbReference>
<dbReference type="Proteomes" id="UP000249725">
    <property type="component" value="Unassembled WGS sequence"/>
</dbReference>
<evidence type="ECO:0000313" key="1">
    <source>
        <dbReference type="EMBL" id="RAK50938.1"/>
    </source>
</evidence>
<sequence>MSLSSYSNVFGLDHERGYEEEILAGDIVCTGANQFPRYEVIAIRGDRAWLRDLQNGADHLGYTSRCRKLQPEGLALAAE</sequence>
<evidence type="ECO:0000313" key="2">
    <source>
        <dbReference type="Proteomes" id="UP000249725"/>
    </source>
</evidence>
<dbReference type="AlphaFoldDB" id="A0A328ADW3"/>
<name>A0A328ADW3_9CAUL</name>
<comment type="caution">
    <text evidence="1">The sequence shown here is derived from an EMBL/GenBank/DDBJ whole genome shotgun (WGS) entry which is preliminary data.</text>
</comment>
<dbReference type="OrthoDB" id="7210683at2"/>
<accession>A0A328ADW3</accession>
<proteinExistence type="predicted"/>
<dbReference type="EMBL" id="QFYR01000005">
    <property type="protein sequence ID" value="RAK50938.1"/>
    <property type="molecule type" value="Genomic_DNA"/>
</dbReference>